<dbReference type="OrthoDB" id="1706066at2759"/>
<protein>
    <recommendedName>
        <fullName evidence="5">Acetyl-coenzyme A synthetase</fullName>
        <ecNumber evidence="5">6.2.1.1</ecNumber>
    </recommendedName>
</protein>
<feature type="domain" description="AMP-dependent synthetase/ligase" evidence="6">
    <location>
        <begin position="136"/>
        <end position="523"/>
    </location>
</feature>
<comment type="similarity">
    <text evidence="1 5">Belongs to the ATP-dependent AMP-binding enzyme family.</text>
</comment>
<evidence type="ECO:0000256" key="4">
    <source>
        <dbReference type="ARBA" id="ARBA00022840"/>
    </source>
</evidence>
<dbReference type="PANTHER" id="PTHR24095">
    <property type="entry name" value="ACETYL-COENZYME A SYNTHETASE"/>
    <property type="match status" value="1"/>
</dbReference>
<dbReference type="Pfam" id="PF16177">
    <property type="entry name" value="ACAS_N"/>
    <property type="match status" value="1"/>
</dbReference>
<reference evidence="9" key="1">
    <citation type="submission" date="2020-11" db="EMBL/GenBank/DDBJ databases">
        <authorList>
            <person name="Tran Van P."/>
        </authorList>
    </citation>
    <scope>NUCLEOTIDE SEQUENCE</scope>
</reference>
<evidence type="ECO:0000259" key="6">
    <source>
        <dbReference type="Pfam" id="PF00501"/>
    </source>
</evidence>
<dbReference type="EMBL" id="LR899734">
    <property type="protein sequence ID" value="CAD7242107.1"/>
    <property type="molecule type" value="Genomic_DNA"/>
</dbReference>
<name>A0A7R8ZZ01_9CRUS</name>
<keyword evidence="4 5" id="KW-0067">ATP-binding</keyword>
<dbReference type="FunFam" id="3.40.50.12780:FF:000001">
    <property type="entry name" value="Acetyl-coenzyme A synthetase"/>
    <property type="match status" value="1"/>
</dbReference>
<keyword evidence="2 5" id="KW-0436">Ligase</keyword>
<dbReference type="Pfam" id="PF00501">
    <property type="entry name" value="AMP-binding"/>
    <property type="match status" value="1"/>
</dbReference>
<dbReference type="NCBIfam" id="NF001208">
    <property type="entry name" value="PRK00174.1"/>
    <property type="match status" value="1"/>
</dbReference>
<dbReference type="InterPro" id="IPR011904">
    <property type="entry name" value="Ac_CoA_lig"/>
</dbReference>
<organism evidence="9">
    <name type="scientific">Darwinula stevensoni</name>
    <dbReference type="NCBI Taxonomy" id="69355"/>
    <lineage>
        <taxon>Eukaryota</taxon>
        <taxon>Metazoa</taxon>
        <taxon>Ecdysozoa</taxon>
        <taxon>Arthropoda</taxon>
        <taxon>Crustacea</taxon>
        <taxon>Oligostraca</taxon>
        <taxon>Ostracoda</taxon>
        <taxon>Podocopa</taxon>
        <taxon>Podocopida</taxon>
        <taxon>Darwinulocopina</taxon>
        <taxon>Darwinuloidea</taxon>
        <taxon>Darwinulidae</taxon>
        <taxon>Darwinula</taxon>
    </lineage>
</organism>
<dbReference type="Gene3D" id="3.30.300.30">
    <property type="match status" value="1"/>
</dbReference>
<dbReference type="SUPFAM" id="SSF56801">
    <property type="entry name" value="Acetyl-CoA synthetase-like"/>
    <property type="match status" value="1"/>
</dbReference>
<keyword evidence="3 5" id="KW-0547">Nucleotide-binding</keyword>
<keyword evidence="10" id="KW-1185">Reference proteome</keyword>
<dbReference type="GO" id="GO:0005524">
    <property type="term" value="F:ATP binding"/>
    <property type="evidence" value="ECO:0007669"/>
    <property type="project" value="UniProtKB-UniRule"/>
</dbReference>
<evidence type="ECO:0000256" key="1">
    <source>
        <dbReference type="ARBA" id="ARBA00006432"/>
    </source>
</evidence>
<dbReference type="InterPro" id="IPR045851">
    <property type="entry name" value="AMP-bd_C_sf"/>
</dbReference>
<comment type="catalytic activity">
    <reaction evidence="5">
        <text>acetate + ATP + CoA = acetyl-CoA + AMP + diphosphate</text>
        <dbReference type="Rhea" id="RHEA:23176"/>
        <dbReference type="ChEBI" id="CHEBI:30089"/>
        <dbReference type="ChEBI" id="CHEBI:30616"/>
        <dbReference type="ChEBI" id="CHEBI:33019"/>
        <dbReference type="ChEBI" id="CHEBI:57287"/>
        <dbReference type="ChEBI" id="CHEBI:57288"/>
        <dbReference type="ChEBI" id="CHEBI:456215"/>
        <dbReference type="EC" id="6.2.1.1"/>
    </reaction>
</comment>
<dbReference type="Proteomes" id="UP000677054">
    <property type="component" value="Unassembled WGS sequence"/>
</dbReference>
<feature type="domain" description="Acetyl-coenzyme A synthetase N-terminal" evidence="8">
    <location>
        <begin position="31"/>
        <end position="93"/>
    </location>
</feature>
<dbReference type="GO" id="GO:0016208">
    <property type="term" value="F:AMP binding"/>
    <property type="evidence" value="ECO:0007669"/>
    <property type="project" value="InterPro"/>
</dbReference>
<dbReference type="EMBL" id="CAJPEV010000217">
    <property type="protein sequence ID" value="CAG0882513.1"/>
    <property type="molecule type" value="Genomic_DNA"/>
</dbReference>
<feature type="domain" description="AMP-binding enzyme C-terminal" evidence="7">
    <location>
        <begin position="584"/>
        <end position="662"/>
    </location>
</feature>
<feature type="non-terminal residue" evidence="9">
    <location>
        <position position="1"/>
    </location>
</feature>
<dbReference type="InterPro" id="IPR000873">
    <property type="entry name" value="AMP-dep_synth/lig_dom"/>
</dbReference>
<sequence>MVQRLRSFYARQFPPPENIQRHAHVKSMEEYRLLYEESISDPEKFWKKIARNLYFKDPPGSGEDFLSYNFDIKAGPIFTKWMSTCSTNICYNALDYNVQRGLGEKVAFYWSYIAKWERKLLNDLFPLRREGNHPNNSRSISYKKLLEEVSKFSNVLLELGVKKCDKVAIYLPIVVELIVAMLACTRIGAVHSVVFGGFSAGSLAERIIDAKCSIVITADGVWRGKKLIHLKAITDDAIERCARAGFLMKQCIVLKHLPRVTSAVEVGIANGVLLTHLSQVAWKKGRDFWWHELMKDASPDCPVVWRNGEDPLFILYTSGSSGKPKGVQHTLAGYMLYAWTTFKYTFDYQENDVYWCTADIGWITGHTYITYGPLLNGCTTVLFEGIPDYPDHGRFWAVIDKYKVNKFYTAPTVIRSLMKFGEENVQKYSRSSLKLLGIVGEPINPEAWYWFNHVVGDDKCPIVDTFWQTETGGHVIAPLPGATVTKPGSATFPFFGVLPAILDRNGAELTGECEGSLAFKRPWPGIIRMVHGDYESFERMYFQEFPGYYSTGDGARRDKDGYIWVTGRIDDMLNVSGHLLSTTEVESALEENPCIAEAAVVPHPHSVKGQCLYCFVTLVNSVPFTDQLVKELREKVREKIGSFAVPDYVQYAPSLPKTRSGKIMRRILKMIAQNVIDLGDTSTLADESIVELLRQNRIATL</sequence>
<dbReference type="InterPro" id="IPR032387">
    <property type="entry name" value="ACAS_N"/>
</dbReference>
<dbReference type="AlphaFoldDB" id="A0A7R8ZZ01"/>
<dbReference type="InterPro" id="IPR042099">
    <property type="entry name" value="ANL_N_sf"/>
</dbReference>
<dbReference type="InterPro" id="IPR020845">
    <property type="entry name" value="AMP-binding_CS"/>
</dbReference>
<evidence type="ECO:0000256" key="2">
    <source>
        <dbReference type="ARBA" id="ARBA00022598"/>
    </source>
</evidence>
<dbReference type="PANTHER" id="PTHR24095:SF244">
    <property type="entry name" value="ACETYL-COENZYME A SYNTHETASE"/>
    <property type="match status" value="1"/>
</dbReference>
<dbReference type="PROSITE" id="PS00455">
    <property type="entry name" value="AMP_BINDING"/>
    <property type="match status" value="1"/>
</dbReference>
<evidence type="ECO:0000259" key="7">
    <source>
        <dbReference type="Pfam" id="PF13193"/>
    </source>
</evidence>
<evidence type="ECO:0000259" key="8">
    <source>
        <dbReference type="Pfam" id="PF16177"/>
    </source>
</evidence>
<dbReference type="NCBIfam" id="TIGR02188">
    <property type="entry name" value="Ac_CoA_lig_AcsA"/>
    <property type="match status" value="1"/>
</dbReference>
<accession>A0A7R8ZZ01</accession>
<evidence type="ECO:0000256" key="5">
    <source>
        <dbReference type="RuleBase" id="RU361147"/>
    </source>
</evidence>
<dbReference type="Gene3D" id="3.40.50.12780">
    <property type="entry name" value="N-terminal domain of ligase-like"/>
    <property type="match status" value="1"/>
</dbReference>
<evidence type="ECO:0000256" key="3">
    <source>
        <dbReference type="ARBA" id="ARBA00022741"/>
    </source>
</evidence>
<evidence type="ECO:0000313" key="10">
    <source>
        <dbReference type="Proteomes" id="UP000677054"/>
    </source>
</evidence>
<dbReference type="InterPro" id="IPR025110">
    <property type="entry name" value="AMP-bd_C"/>
</dbReference>
<evidence type="ECO:0000313" key="9">
    <source>
        <dbReference type="EMBL" id="CAD7242107.1"/>
    </source>
</evidence>
<dbReference type="CDD" id="cd05966">
    <property type="entry name" value="ACS"/>
    <property type="match status" value="1"/>
</dbReference>
<dbReference type="GO" id="GO:0003987">
    <property type="term" value="F:acetate-CoA ligase activity"/>
    <property type="evidence" value="ECO:0007669"/>
    <property type="project" value="UniProtKB-UniRule"/>
</dbReference>
<gene>
    <name evidence="9" type="ORF">DSTB1V02_LOCUS2080</name>
</gene>
<dbReference type="EC" id="6.2.1.1" evidence="5"/>
<dbReference type="GO" id="GO:0019427">
    <property type="term" value="P:acetyl-CoA biosynthetic process from acetate"/>
    <property type="evidence" value="ECO:0007669"/>
    <property type="project" value="InterPro"/>
</dbReference>
<dbReference type="Pfam" id="PF13193">
    <property type="entry name" value="AMP-binding_C"/>
    <property type="match status" value="1"/>
</dbReference>
<proteinExistence type="inferred from homology"/>